<feature type="compositionally biased region" description="Polar residues" evidence="13">
    <location>
        <begin position="138"/>
        <end position="147"/>
    </location>
</feature>
<feature type="domain" description="Plastocyanin-like" evidence="17">
    <location>
        <begin position="180"/>
        <end position="295"/>
    </location>
</feature>
<dbReference type="GO" id="GO:0005507">
    <property type="term" value="F:copper ion binding"/>
    <property type="evidence" value="ECO:0007669"/>
    <property type="project" value="InterPro"/>
</dbReference>
<dbReference type="InterPro" id="IPR008972">
    <property type="entry name" value="Cupredoxin"/>
</dbReference>
<keyword evidence="11" id="KW-0325">Glycoprotein</keyword>
<keyword evidence="19" id="KW-1185">Reference proteome</keyword>
<feature type="compositionally biased region" description="Basic residues" evidence="13">
    <location>
        <begin position="106"/>
        <end position="124"/>
    </location>
</feature>
<dbReference type="GO" id="GO:0046274">
    <property type="term" value="P:lignin catabolic process"/>
    <property type="evidence" value="ECO:0007669"/>
    <property type="project" value="UniProtKB-KW"/>
</dbReference>
<feature type="chain" id="PRO_5040256840" description="laccase" evidence="14">
    <location>
        <begin position="16"/>
        <end position="678"/>
    </location>
</feature>
<evidence type="ECO:0000256" key="14">
    <source>
        <dbReference type="SAM" id="SignalP"/>
    </source>
</evidence>
<feature type="compositionally biased region" description="Low complexity" evidence="13">
    <location>
        <begin position="64"/>
        <end position="94"/>
    </location>
</feature>
<feature type="domain" description="Plastocyanin-like" evidence="15">
    <location>
        <begin position="305"/>
        <end position="450"/>
    </location>
</feature>
<dbReference type="EMBL" id="JAGMUU010000022">
    <property type="protein sequence ID" value="KAH7128070.1"/>
    <property type="molecule type" value="Genomic_DNA"/>
</dbReference>
<dbReference type="Pfam" id="PF07731">
    <property type="entry name" value="Cu-oxidase_2"/>
    <property type="match status" value="1"/>
</dbReference>
<dbReference type="EC" id="1.10.3.2" evidence="4"/>
<feature type="signal peptide" evidence="14">
    <location>
        <begin position="1"/>
        <end position="15"/>
    </location>
</feature>
<feature type="domain" description="Plastocyanin-like" evidence="16">
    <location>
        <begin position="524"/>
        <end position="640"/>
    </location>
</feature>
<evidence type="ECO:0000256" key="8">
    <source>
        <dbReference type="ARBA" id="ARBA00023002"/>
    </source>
</evidence>
<protein>
    <recommendedName>
        <fullName evidence="4">laccase</fullName>
        <ecNumber evidence="4">1.10.3.2</ecNumber>
    </recommendedName>
</protein>
<evidence type="ECO:0000256" key="11">
    <source>
        <dbReference type="ARBA" id="ARBA00023180"/>
    </source>
</evidence>
<evidence type="ECO:0000259" key="16">
    <source>
        <dbReference type="Pfam" id="PF07731"/>
    </source>
</evidence>
<dbReference type="InterPro" id="IPR045087">
    <property type="entry name" value="Cu-oxidase_fam"/>
</dbReference>
<accession>A0A9P9DX31</accession>
<organism evidence="18 19">
    <name type="scientific">Dactylonectria estremocensis</name>
    <dbReference type="NCBI Taxonomy" id="1079267"/>
    <lineage>
        <taxon>Eukaryota</taxon>
        <taxon>Fungi</taxon>
        <taxon>Dikarya</taxon>
        <taxon>Ascomycota</taxon>
        <taxon>Pezizomycotina</taxon>
        <taxon>Sordariomycetes</taxon>
        <taxon>Hypocreomycetidae</taxon>
        <taxon>Hypocreales</taxon>
        <taxon>Nectriaceae</taxon>
        <taxon>Dactylonectria</taxon>
    </lineage>
</organism>
<dbReference type="PANTHER" id="PTHR11709">
    <property type="entry name" value="MULTI-COPPER OXIDASE"/>
    <property type="match status" value="1"/>
</dbReference>
<feature type="compositionally biased region" description="Low complexity" evidence="13">
    <location>
        <begin position="128"/>
        <end position="137"/>
    </location>
</feature>
<proteinExistence type="inferred from homology"/>
<evidence type="ECO:0000256" key="5">
    <source>
        <dbReference type="ARBA" id="ARBA00022723"/>
    </source>
</evidence>
<dbReference type="InterPro" id="IPR001117">
    <property type="entry name" value="Cu-oxidase_2nd"/>
</dbReference>
<dbReference type="CDD" id="cd13901">
    <property type="entry name" value="CuRO_3_MaLCC_like"/>
    <property type="match status" value="1"/>
</dbReference>
<keyword evidence="12" id="KW-0439">Lignin degradation</keyword>
<comment type="similarity">
    <text evidence="3">Belongs to the multicopper oxidase family.</text>
</comment>
<dbReference type="SUPFAM" id="SSF49503">
    <property type="entry name" value="Cupredoxins"/>
    <property type="match status" value="3"/>
</dbReference>
<evidence type="ECO:0000256" key="3">
    <source>
        <dbReference type="ARBA" id="ARBA00010609"/>
    </source>
</evidence>
<keyword evidence="9" id="KW-0186">Copper</keyword>
<evidence type="ECO:0000256" key="9">
    <source>
        <dbReference type="ARBA" id="ARBA00023008"/>
    </source>
</evidence>
<evidence type="ECO:0000256" key="7">
    <source>
        <dbReference type="ARBA" id="ARBA00022737"/>
    </source>
</evidence>
<dbReference type="InterPro" id="IPR011706">
    <property type="entry name" value="Cu-oxidase_C"/>
</dbReference>
<dbReference type="Proteomes" id="UP000717696">
    <property type="component" value="Unassembled WGS sequence"/>
</dbReference>
<keyword evidence="8" id="KW-0560">Oxidoreductase</keyword>
<feature type="compositionally biased region" description="Polar residues" evidence="13">
    <location>
        <begin position="50"/>
        <end position="63"/>
    </location>
</feature>
<dbReference type="CDD" id="cd13880">
    <property type="entry name" value="CuRO_2_MaLCC_like"/>
    <property type="match status" value="1"/>
</dbReference>
<sequence length="678" mass="74098">MRPLLLINSIAGALAATLPHIELTPRDAKLVAVSYQDSSSRGPTLASHHSVVQRSPKANIQTTQSNGNQKSKNSQKSNSSQRSSNSQNSNNSQKSKGENVSSISHKYNKNHGSQHNHGSSHKHGSGSSGSSSHSSSQAKSCRGNTASDRSKWCDYSISTDYTTEYVETGVNREYWLELTDVVVSPDGVSRTAMAVNGSIPGPTLFADWGDTVTVHVTNLLTTSLNGTSLHFHGIRQNHTNANDGVCSITQCPLAVGKSMTYTWKAEQYGSTWYHSHFALQAWQGVFGGIVINGPASANYDKDLGMVFLNDWDHKTVDQLYISAETKGPPKLSNGLINGTNVFGDDDDAAQVGKRFDVSFSPGTSYRMRLVNAAVDTHWKFSIDNHTIKVIASDLVPIEPYETTVLNLGMGQRYDIIVTADQGNLADNFWMRTIPQSACSENSSQNNIKGIVYYGDSPGIPTTTAYDYVDGCDDETSNLVPYVAKTVSTADWKELETASVGKNAAGLFKWYLNSTTMLVDWSAPTLESTINGKDFANSEAVLELTEADEWVYFVVETNMPVPHPIHLHGHDFFVVGQGSGTYDSSVTLNTVNPPRRDTAMLPAAGYLVMAWQTDNPGVWLMHCHIGWHTSEGFAVQFVERESEIPSVLTTSDKTQLNNVCKNWVSFKEGYTIEQEDSGV</sequence>
<gene>
    <name evidence="18" type="ORF">B0J13DRAFT_679521</name>
</gene>
<evidence type="ECO:0000256" key="10">
    <source>
        <dbReference type="ARBA" id="ARBA00023157"/>
    </source>
</evidence>
<evidence type="ECO:0000313" key="19">
    <source>
        <dbReference type="Proteomes" id="UP000717696"/>
    </source>
</evidence>
<dbReference type="OrthoDB" id="2121828at2759"/>
<dbReference type="Gene3D" id="2.60.40.420">
    <property type="entry name" value="Cupredoxins - blue copper proteins"/>
    <property type="match status" value="3"/>
</dbReference>
<evidence type="ECO:0000259" key="17">
    <source>
        <dbReference type="Pfam" id="PF07732"/>
    </source>
</evidence>
<evidence type="ECO:0000256" key="2">
    <source>
        <dbReference type="ARBA" id="ARBA00001935"/>
    </source>
</evidence>
<keyword evidence="10" id="KW-1015">Disulfide bond</keyword>
<dbReference type="FunFam" id="2.60.40.420:FF:000038">
    <property type="entry name" value="Extracellular dihydrogeodin oxidase/laccase"/>
    <property type="match status" value="1"/>
</dbReference>
<dbReference type="InterPro" id="IPR011707">
    <property type="entry name" value="Cu-oxidase-like_N"/>
</dbReference>
<evidence type="ECO:0000259" key="15">
    <source>
        <dbReference type="Pfam" id="PF00394"/>
    </source>
</evidence>
<comment type="caution">
    <text evidence="18">The sequence shown here is derived from an EMBL/GenBank/DDBJ whole genome shotgun (WGS) entry which is preliminary data.</text>
</comment>
<dbReference type="Pfam" id="PF00394">
    <property type="entry name" value="Cu-oxidase"/>
    <property type="match status" value="1"/>
</dbReference>
<comment type="cofactor">
    <cofactor evidence="2">
        <name>Cu cation</name>
        <dbReference type="ChEBI" id="CHEBI:23378"/>
    </cofactor>
</comment>
<evidence type="ECO:0000256" key="6">
    <source>
        <dbReference type="ARBA" id="ARBA00022729"/>
    </source>
</evidence>
<evidence type="ECO:0000256" key="4">
    <source>
        <dbReference type="ARBA" id="ARBA00012297"/>
    </source>
</evidence>
<evidence type="ECO:0000313" key="18">
    <source>
        <dbReference type="EMBL" id="KAH7128070.1"/>
    </source>
</evidence>
<reference evidence="18" key="1">
    <citation type="journal article" date="2021" name="Nat. Commun.">
        <title>Genetic determinants of endophytism in the Arabidopsis root mycobiome.</title>
        <authorList>
            <person name="Mesny F."/>
            <person name="Miyauchi S."/>
            <person name="Thiergart T."/>
            <person name="Pickel B."/>
            <person name="Atanasova L."/>
            <person name="Karlsson M."/>
            <person name="Huettel B."/>
            <person name="Barry K.W."/>
            <person name="Haridas S."/>
            <person name="Chen C."/>
            <person name="Bauer D."/>
            <person name="Andreopoulos W."/>
            <person name="Pangilinan J."/>
            <person name="LaButti K."/>
            <person name="Riley R."/>
            <person name="Lipzen A."/>
            <person name="Clum A."/>
            <person name="Drula E."/>
            <person name="Henrissat B."/>
            <person name="Kohler A."/>
            <person name="Grigoriev I.V."/>
            <person name="Martin F.M."/>
            <person name="Hacquard S."/>
        </authorList>
    </citation>
    <scope>NUCLEOTIDE SEQUENCE</scope>
    <source>
        <strain evidence="18">MPI-CAGE-AT-0021</strain>
    </source>
</reference>
<dbReference type="PANTHER" id="PTHR11709:SF502">
    <property type="entry name" value="MULTICOPPER OXIDASE"/>
    <property type="match status" value="1"/>
</dbReference>
<dbReference type="GO" id="GO:0052716">
    <property type="term" value="F:hydroquinone:oxygen oxidoreductase activity"/>
    <property type="evidence" value="ECO:0007669"/>
    <property type="project" value="UniProtKB-EC"/>
</dbReference>
<comment type="catalytic activity">
    <reaction evidence="1">
        <text>4 hydroquinone + O2 = 4 benzosemiquinone + 2 H2O</text>
        <dbReference type="Rhea" id="RHEA:11276"/>
        <dbReference type="ChEBI" id="CHEBI:15377"/>
        <dbReference type="ChEBI" id="CHEBI:15379"/>
        <dbReference type="ChEBI" id="CHEBI:17594"/>
        <dbReference type="ChEBI" id="CHEBI:17977"/>
        <dbReference type="EC" id="1.10.3.2"/>
    </reaction>
</comment>
<name>A0A9P9DX31_9HYPO</name>
<keyword evidence="7" id="KW-0677">Repeat</keyword>
<evidence type="ECO:0000256" key="13">
    <source>
        <dbReference type="SAM" id="MobiDB-lite"/>
    </source>
</evidence>
<evidence type="ECO:0000256" key="12">
    <source>
        <dbReference type="ARBA" id="ARBA00023185"/>
    </source>
</evidence>
<dbReference type="FunFam" id="2.60.40.420:FF:000021">
    <property type="entry name" value="Extracellular dihydrogeodin oxidase/laccase"/>
    <property type="match status" value="1"/>
</dbReference>
<evidence type="ECO:0000256" key="1">
    <source>
        <dbReference type="ARBA" id="ARBA00000349"/>
    </source>
</evidence>
<dbReference type="FunFam" id="2.60.40.420:FF:000046">
    <property type="entry name" value="Multicopper oxidase"/>
    <property type="match status" value="1"/>
</dbReference>
<keyword evidence="6 14" id="KW-0732">Signal</keyword>
<keyword evidence="5" id="KW-0479">Metal-binding</keyword>
<dbReference type="Pfam" id="PF07732">
    <property type="entry name" value="Cu-oxidase_3"/>
    <property type="match status" value="1"/>
</dbReference>
<dbReference type="AlphaFoldDB" id="A0A9P9DX31"/>
<feature type="region of interest" description="Disordered" evidence="13">
    <location>
        <begin position="34"/>
        <end position="149"/>
    </location>
</feature>